<organism evidence="1">
    <name type="scientific">uncultured Caudovirales phage</name>
    <dbReference type="NCBI Taxonomy" id="2100421"/>
    <lineage>
        <taxon>Viruses</taxon>
        <taxon>Duplodnaviria</taxon>
        <taxon>Heunggongvirae</taxon>
        <taxon>Uroviricota</taxon>
        <taxon>Caudoviricetes</taxon>
        <taxon>Peduoviridae</taxon>
        <taxon>Maltschvirus</taxon>
        <taxon>Maltschvirus maltsch</taxon>
    </lineage>
</organism>
<evidence type="ECO:0000313" key="2">
    <source>
        <dbReference type="EMBL" id="CAB4158274.1"/>
    </source>
</evidence>
<protein>
    <submittedName>
        <fullName evidence="1">Uncharacterized protein</fullName>
    </submittedName>
</protein>
<name>A0A6J5MLD2_9CAUD</name>
<gene>
    <name evidence="1" type="ORF">UFOVP429_25</name>
    <name evidence="2" type="ORF">UFOVP696_142</name>
</gene>
<accession>A0A6J5MLD2</accession>
<reference evidence="1" key="1">
    <citation type="submission" date="2020-04" db="EMBL/GenBank/DDBJ databases">
        <authorList>
            <person name="Chiriac C."/>
            <person name="Salcher M."/>
            <person name="Ghai R."/>
            <person name="Kavagutti S V."/>
        </authorList>
    </citation>
    <scope>NUCLEOTIDE SEQUENCE</scope>
</reference>
<dbReference type="EMBL" id="LR796666">
    <property type="protein sequence ID" value="CAB4158274.1"/>
    <property type="molecule type" value="Genomic_DNA"/>
</dbReference>
<evidence type="ECO:0000313" key="1">
    <source>
        <dbReference type="EMBL" id="CAB4147388.1"/>
    </source>
</evidence>
<proteinExistence type="predicted"/>
<sequence>MKTFGLLYVGSLQYWHRKFLPLVEVGTTQETEMPYRKGKCLVFRFPFTHPGFFIGLWVHRPEVSWDDDDKIDALLSDAMKSRTAWKPEDGAYNETF</sequence>
<dbReference type="EMBL" id="LR796484">
    <property type="protein sequence ID" value="CAB4147388.1"/>
    <property type="molecule type" value="Genomic_DNA"/>
</dbReference>